<feature type="domain" description="CD-NTase-associated protein 12/Pycsar effector protein TIR" evidence="1">
    <location>
        <begin position="7"/>
        <end position="123"/>
    </location>
</feature>
<organism evidence="2 3">
    <name type="scientific">Afifella marina DSM 2698</name>
    <dbReference type="NCBI Taxonomy" id="1120955"/>
    <lineage>
        <taxon>Bacteria</taxon>
        <taxon>Pseudomonadati</taxon>
        <taxon>Pseudomonadota</taxon>
        <taxon>Alphaproteobacteria</taxon>
        <taxon>Hyphomicrobiales</taxon>
        <taxon>Afifellaceae</taxon>
        <taxon>Afifella</taxon>
    </lineage>
</organism>
<gene>
    <name evidence="2" type="ORF">SAMN03080610_00534</name>
</gene>
<dbReference type="OrthoDB" id="8481292at2"/>
<evidence type="ECO:0000313" key="3">
    <source>
        <dbReference type="Proteomes" id="UP000199347"/>
    </source>
</evidence>
<dbReference type="RefSeq" id="WP_092809320.1">
    <property type="nucleotide sequence ID" value="NZ_FMVW01000001.1"/>
</dbReference>
<dbReference type="InterPro" id="IPR019302">
    <property type="entry name" value="CAP12/PCTIR_TIR_dom"/>
</dbReference>
<dbReference type="Proteomes" id="UP000199347">
    <property type="component" value="Unassembled WGS sequence"/>
</dbReference>
<dbReference type="Pfam" id="PF10137">
    <property type="entry name" value="CAP12-PCTIR_TIR"/>
    <property type="match status" value="1"/>
</dbReference>
<dbReference type="GO" id="GO:0050135">
    <property type="term" value="F:NADP+ nucleosidase activity"/>
    <property type="evidence" value="ECO:0007669"/>
    <property type="project" value="InterPro"/>
</dbReference>
<proteinExistence type="predicted"/>
<sequence>MRHAGHIFVVWGGNRVLASAVVDRLRKAGRTAVLGGDERVPNQSSFLGERVRQQIMTAGAVLVLVEDTQCNRLPHFPASGPAFRPNMMFEWGLALATLPRNLVSPALIGINRSELPNDLVGIWAPTFCSYDANSMDSVHSTADSIVDSFVSYLTSVKPELPTSPWDGLLRWPKTESYLNNLLSNNRSILVDHLQLVVPHIVIPAIYDGRLHELSKLLDSCIVTGSLPEIALAKSIINYYISCQTRPERLDELRYLRQIFKGLRDTSFSSPWGRAISLNFLGVIERKLARRDIYGNTHASIGASRDYLLESERELSHLEHSYPDDPKSTSLWKGFVYFNISRTYDSLEIPANKDIFLDFITRATEHRREIYTSYKSCGDSWRIESEFLAEWLAAELATRRAQGKPDNAIIEDALAQVRRLLRDNARAVGRLLSQLDKHIGEHTDNVIRQNIIDLQKIFS</sequence>
<dbReference type="AlphaFoldDB" id="A0A1G5MFZ8"/>
<dbReference type="EMBL" id="FMVW01000001">
    <property type="protein sequence ID" value="SCZ23438.1"/>
    <property type="molecule type" value="Genomic_DNA"/>
</dbReference>
<accession>A0A1G5MFZ8</accession>
<reference evidence="2 3" key="1">
    <citation type="submission" date="2016-10" db="EMBL/GenBank/DDBJ databases">
        <authorList>
            <person name="de Groot N.N."/>
        </authorList>
    </citation>
    <scope>NUCLEOTIDE SEQUENCE [LARGE SCALE GENOMIC DNA]</scope>
    <source>
        <strain evidence="2 3">DSM 2698</strain>
    </source>
</reference>
<evidence type="ECO:0000259" key="1">
    <source>
        <dbReference type="Pfam" id="PF10137"/>
    </source>
</evidence>
<protein>
    <submittedName>
        <fullName evidence="2">Predicted nucleotide-binding protein containing TIR-like domain-containing protein</fullName>
    </submittedName>
</protein>
<name>A0A1G5MFZ8_AFIMA</name>
<keyword evidence="3" id="KW-1185">Reference proteome</keyword>
<evidence type="ECO:0000313" key="2">
    <source>
        <dbReference type="EMBL" id="SCZ23438.1"/>
    </source>
</evidence>